<organism evidence="11 12">
    <name type="scientific">Roseburia hominis (strain DSM 16839 / JCM 17582 / NCIMB 14029 / A2-183)</name>
    <dbReference type="NCBI Taxonomy" id="585394"/>
    <lineage>
        <taxon>Bacteria</taxon>
        <taxon>Bacillati</taxon>
        <taxon>Bacillota</taxon>
        <taxon>Clostridia</taxon>
        <taxon>Lachnospirales</taxon>
        <taxon>Lachnospiraceae</taxon>
        <taxon>Roseburia</taxon>
    </lineage>
</organism>
<dbReference type="AlphaFoldDB" id="G2SY60"/>
<dbReference type="InterPro" id="IPR021127">
    <property type="entry name" value="CRISPR_associated_Cas2"/>
</dbReference>
<evidence type="ECO:0000256" key="5">
    <source>
        <dbReference type="ARBA" id="ARBA00022759"/>
    </source>
</evidence>
<dbReference type="KEGG" id="rho:RHOM_12700"/>
<evidence type="ECO:0000256" key="3">
    <source>
        <dbReference type="ARBA" id="ARBA00022722"/>
    </source>
</evidence>
<dbReference type="RefSeq" id="WP_014080654.1">
    <property type="nucleotide sequence ID" value="NC_015977.1"/>
</dbReference>
<comment type="cofactor">
    <cofactor evidence="1 9">
        <name>Mg(2+)</name>
        <dbReference type="ChEBI" id="CHEBI:18420"/>
    </cofactor>
</comment>
<evidence type="ECO:0000256" key="4">
    <source>
        <dbReference type="ARBA" id="ARBA00022723"/>
    </source>
</evidence>
<dbReference type="Pfam" id="PF09827">
    <property type="entry name" value="CRISPR_Cas2"/>
    <property type="match status" value="1"/>
</dbReference>
<dbReference type="Gene3D" id="3.30.70.240">
    <property type="match status" value="1"/>
</dbReference>
<dbReference type="NCBIfam" id="TIGR01573">
    <property type="entry name" value="cas2"/>
    <property type="match status" value="1"/>
</dbReference>
<dbReference type="GO" id="GO:0016787">
    <property type="term" value="F:hydrolase activity"/>
    <property type="evidence" value="ECO:0007669"/>
    <property type="project" value="UniProtKB-KW"/>
</dbReference>
<name>G2SY60_ROSHA</name>
<gene>
    <name evidence="9" type="primary">cas2</name>
    <name evidence="11" type="ordered locus">RHOM_12700</name>
</gene>
<dbReference type="SUPFAM" id="SSF143430">
    <property type="entry name" value="TTP0101/SSO1404-like"/>
    <property type="match status" value="1"/>
</dbReference>
<comment type="function">
    <text evidence="9">CRISPR (clustered regularly interspaced short palindromic repeat), is an adaptive immune system that provides protection against mobile genetic elements (viruses, transposable elements and conjugative plasmids). CRISPR clusters contain sequences complementary to antecedent mobile elements and target invading nucleic acids. CRISPR clusters are transcribed and processed into CRISPR RNA (crRNA). Functions as a ssRNA-specific endoribonuclease. Involved in the integration of spacer DNA into the CRISPR cassette.</text>
</comment>
<dbReference type="EC" id="3.1.-.-" evidence="9"/>
<dbReference type="PANTHER" id="PTHR34405:SF3">
    <property type="entry name" value="CRISPR-ASSOCIATED ENDORIBONUCLEASE CAS2 3"/>
    <property type="match status" value="1"/>
</dbReference>
<dbReference type="GeneID" id="93724266"/>
<dbReference type="EMBL" id="CP003040">
    <property type="protein sequence ID" value="AEN97648.1"/>
    <property type="molecule type" value="Genomic_DNA"/>
</dbReference>
<dbReference type="OrthoDB" id="9798176at2"/>
<evidence type="ECO:0000256" key="1">
    <source>
        <dbReference type="ARBA" id="ARBA00001946"/>
    </source>
</evidence>
<evidence type="ECO:0000256" key="7">
    <source>
        <dbReference type="ARBA" id="ARBA00022842"/>
    </source>
</evidence>
<comment type="similarity">
    <text evidence="2 9 10">Belongs to the CRISPR-associated endoribonuclease Cas2 protein family.</text>
</comment>
<dbReference type="CDD" id="cd09725">
    <property type="entry name" value="Cas2_I_II_III"/>
    <property type="match status" value="1"/>
</dbReference>
<comment type="subunit">
    <text evidence="9">Homodimer, forms a heterotetramer with a Cas1 homodimer.</text>
</comment>
<evidence type="ECO:0000256" key="2">
    <source>
        <dbReference type="ARBA" id="ARBA00009959"/>
    </source>
</evidence>
<sequence length="96" mass="11015">MLVLITYDVNTQTAAGVRRLARVAKICTNYGQRVQNSVFECIVDQTQYVMLKKQLKDIIDVDKDSVRYYVMGEKYKSKVEHIGVQRAFDVTAPLII</sequence>
<dbReference type="GO" id="GO:0043571">
    <property type="term" value="P:maintenance of CRISPR repeat elements"/>
    <property type="evidence" value="ECO:0007669"/>
    <property type="project" value="UniProtKB-UniRule"/>
</dbReference>
<dbReference type="Proteomes" id="UP000008178">
    <property type="component" value="Chromosome"/>
</dbReference>
<dbReference type="InterPro" id="IPR019199">
    <property type="entry name" value="Virulence_VapD/CRISPR_Cas2"/>
</dbReference>
<keyword evidence="3 9" id="KW-0540">Nuclease</keyword>
<dbReference type="GO" id="GO:0051607">
    <property type="term" value="P:defense response to virus"/>
    <property type="evidence" value="ECO:0007669"/>
    <property type="project" value="UniProtKB-UniRule"/>
</dbReference>
<proteinExistence type="inferred from homology"/>
<evidence type="ECO:0000256" key="8">
    <source>
        <dbReference type="ARBA" id="ARBA00023118"/>
    </source>
</evidence>
<accession>G2SY60</accession>
<keyword evidence="8 9" id="KW-0051">Antiviral defense</keyword>
<evidence type="ECO:0000256" key="10">
    <source>
        <dbReference type="PIRNR" id="PIRNR032582"/>
    </source>
</evidence>
<reference evidence="11 12" key="1">
    <citation type="journal article" date="2015" name="Genome Announc.">
        <title>Complete genome sequence of the human gut symbiont Roseburia hominis.</title>
        <authorList>
            <person name="Travis A.J."/>
            <person name="Kelly D."/>
            <person name="Flint H.J."/>
            <person name="Aminov R.I."/>
        </authorList>
    </citation>
    <scope>NUCLEOTIDE SEQUENCE [LARGE SCALE GENOMIC DNA]</scope>
    <source>
        <strain evidence="12">DSM 16839 / JCM 17582 / NCIMB 14029 / A2-183</strain>
    </source>
</reference>
<dbReference type="GO" id="GO:0046872">
    <property type="term" value="F:metal ion binding"/>
    <property type="evidence" value="ECO:0007669"/>
    <property type="project" value="UniProtKB-UniRule"/>
</dbReference>
<dbReference type="BioCyc" id="RHOM585394:G1H02-2529-MONOMER"/>
<dbReference type="eggNOG" id="COG1343">
    <property type="taxonomic scope" value="Bacteria"/>
</dbReference>
<dbReference type="PANTHER" id="PTHR34405">
    <property type="entry name" value="CRISPR-ASSOCIATED ENDORIBONUCLEASE CAS2"/>
    <property type="match status" value="1"/>
</dbReference>
<evidence type="ECO:0000313" key="12">
    <source>
        <dbReference type="Proteomes" id="UP000008178"/>
    </source>
</evidence>
<evidence type="ECO:0000313" key="11">
    <source>
        <dbReference type="EMBL" id="AEN97648.1"/>
    </source>
</evidence>
<dbReference type="STRING" id="585394.RHOM_12700"/>
<dbReference type="GO" id="GO:0004521">
    <property type="term" value="F:RNA endonuclease activity"/>
    <property type="evidence" value="ECO:0007669"/>
    <property type="project" value="UniProtKB-UniRule"/>
</dbReference>
<evidence type="ECO:0000256" key="9">
    <source>
        <dbReference type="HAMAP-Rule" id="MF_01471"/>
    </source>
</evidence>
<dbReference type="HAMAP" id="MF_01471">
    <property type="entry name" value="Cas2"/>
    <property type="match status" value="1"/>
</dbReference>
<keyword evidence="5 9" id="KW-0255">Endonuclease</keyword>
<keyword evidence="4 9" id="KW-0479">Metal-binding</keyword>
<protein>
    <recommendedName>
        <fullName evidence="9">CRISPR-associated endoribonuclease Cas2</fullName>
        <ecNumber evidence="9">3.1.-.-</ecNumber>
    </recommendedName>
</protein>
<keyword evidence="7 9" id="KW-0460">Magnesium</keyword>
<dbReference type="HOGENOM" id="CLU_161124_3_1_9"/>
<evidence type="ECO:0000256" key="6">
    <source>
        <dbReference type="ARBA" id="ARBA00022801"/>
    </source>
</evidence>
<dbReference type="PIRSF" id="PIRSF032582">
    <property type="entry name" value="Cas2"/>
    <property type="match status" value="1"/>
</dbReference>
<keyword evidence="12" id="KW-1185">Reference proteome</keyword>
<keyword evidence="6 9" id="KW-0378">Hydrolase</keyword>
<feature type="binding site" evidence="9">
    <location>
        <position position="8"/>
    </location>
    <ligand>
        <name>Mg(2+)</name>
        <dbReference type="ChEBI" id="CHEBI:18420"/>
        <note>catalytic</note>
    </ligand>
</feature>